<reference evidence="1" key="1">
    <citation type="submission" date="2015-06" db="UniProtKB">
        <authorList>
            <consortium name="EnsemblPlants"/>
        </authorList>
    </citation>
    <scope>IDENTIFICATION</scope>
</reference>
<sequence>MSGNKADLSCDLGWSRVKLGYIYFIEARVIPAGGTMSELRFPLQILLGVLAFFLEVGRRLCGKVSGRITRSSGSTFICCPSLPSTYANDARFVHRMKQGIEAAIHFILLTGWCRTRILDRAQVVAIREPGWCGLHAWCGEAGEDE</sequence>
<organism evidence="1">
    <name type="scientific">Aegilops tauschii</name>
    <name type="common">Tausch's goatgrass</name>
    <name type="synonym">Aegilops squarrosa</name>
    <dbReference type="NCBI Taxonomy" id="37682"/>
    <lineage>
        <taxon>Eukaryota</taxon>
        <taxon>Viridiplantae</taxon>
        <taxon>Streptophyta</taxon>
        <taxon>Embryophyta</taxon>
        <taxon>Tracheophyta</taxon>
        <taxon>Spermatophyta</taxon>
        <taxon>Magnoliopsida</taxon>
        <taxon>Liliopsida</taxon>
        <taxon>Poales</taxon>
        <taxon>Poaceae</taxon>
        <taxon>BOP clade</taxon>
        <taxon>Pooideae</taxon>
        <taxon>Triticodae</taxon>
        <taxon>Triticeae</taxon>
        <taxon>Triticinae</taxon>
        <taxon>Aegilops</taxon>
    </lineage>
</organism>
<dbReference type="AlphaFoldDB" id="M8CBE7"/>
<proteinExistence type="predicted"/>
<name>M8CBE7_AEGTA</name>
<accession>M8CBE7</accession>
<protein>
    <submittedName>
        <fullName evidence="1">Uncharacterized protein</fullName>
    </submittedName>
</protein>
<dbReference type="EnsemblPlants" id="EMT31674">
    <property type="protein sequence ID" value="EMT31674"/>
    <property type="gene ID" value="F775_05593"/>
</dbReference>
<evidence type="ECO:0000313" key="1">
    <source>
        <dbReference type="EnsemblPlants" id="EMT31674"/>
    </source>
</evidence>